<dbReference type="EMBL" id="BAABAE010000001">
    <property type="protein sequence ID" value="GAA3729949.1"/>
    <property type="molecule type" value="Genomic_DNA"/>
</dbReference>
<evidence type="ECO:0000313" key="2">
    <source>
        <dbReference type="EMBL" id="GAA3729949.1"/>
    </source>
</evidence>
<gene>
    <name evidence="2" type="ORF">GCM10022239_03210</name>
</gene>
<dbReference type="Proteomes" id="UP001501004">
    <property type="component" value="Unassembled WGS sequence"/>
</dbReference>
<sequence length="150" mass="15580">MRAFLAVPLLAALTLAGCTSVPAPATAVDVAGIIAPYKADWIKAATTQSECAEAWVFDRSTGPDCYVLADTVDTTTATALQELDELGPPEGRESDFAALTSSLEAASALKIRAVCGTEAVPNTKVGACGDLIVDRVTALGLLNRELTKWP</sequence>
<keyword evidence="3" id="KW-1185">Reference proteome</keyword>
<dbReference type="RefSeq" id="WP_344753027.1">
    <property type="nucleotide sequence ID" value="NZ_BAABAE010000001.1"/>
</dbReference>
<keyword evidence="1" id="KW-0732">Signal</keyword>
<comment type="caution">
    <text evidence="2">The sequence shown here is derived from an EMBL/GenBank/DDBJ whole genome shotgun (WGS) entry which is preliminary data.</text>
</comment>
<dbReference type="PROSITE" id="PS51257">
    <property type="entry name" value="PROKAR_LIPOPROTEIN"/>
    <property type="match status" value="1"/>
</dbReference>
<evidence type="ECO:0000313" key="3">
    <source>
        <dbReference type="Proteomes" id="UP001501004"/>
    </source>
</evidence>
<accession>A0ABP7F495</accession>
<feature type="signal peptide" evidence="1">
    <location>
        <begin position="1"/>
        <end position="27"/>
    </location>
</feature>
<evidence type="ECO:0000256" key="1">
    <source>
        <dbReference type="SAM" id="SignalP"/>
    </source>
</evidence>
<reference evidence="3" key="1">
    <citation type="journal article" date="2019" name="Int. J. Syst. Evol. Microbiol.">
        <title>The Global Catalogue of Microorganisms (GCM) 10K type strain sequencing project: providing services to taxonomists for standard genome sequencing and annotation.</title>
        <authorList>
            <consortium name="The Broad Institute Genomics Platform"/>
            <consortium name="The Broad Institute Genome Sequencing Center for Infectious Disease"/>
            <person name="Wu L."/>
            <person name="Ma J."/>
        </authorList>
    </citation>
    <scope>NUCLEOTIDE SEQUENCE [LARGE SCALE GENOMIC DNA]</scope>
    <source>
        <strain evidence="3">JCM 16949</strain>
    </source>
</reference>
<feature type="chain" id="PRO_5047279943" evidence="1">
    <location>
        <begin position="28"/>
        <end position="150"/>
    </location>
</feature>
<proteinExistence type="predicted"/>
<organism evidence="2 3">
    <name type="scientific">Leifsonella bigeumensis</name>
    <dbReference type="NCBI Taxonomy" id="433643"/>
    <lineage>
        <taxon>Bacteria</taxon>
        <taxon>Bacillati</taxon>
        <taxon>Actinomycetota</taxon>
        <taxon>Actinomycetes</taxon>
        <taxon>Micrococcales</taxon>
        <taxon>Microbacteriaceae</taxon>
        <taxon>Leifsonella</taxon>
    </lineage>
</organism>
<name>A0ABP7F495_9MICO</name>
<protein>
    <submittedName>
        <fullName evidence="2">Uncharacterized protein</fullName>
    </submittedName>
</protein>